<protein>
    <submittedName>
        <fullName evidence="1">Uncharacterized protein</fullName>
    </submittedName>
</protein>
<gene>
    <name evidence="1" type="ORF">ASZ90_014058</name>
</gene>
<organism evidence="1">
    <name type="scientific">hydrocarbon metagenome</name>
    <dbReference type="NCBI Taxonomy" id="938273"/>
    <lineage>
        <taxon>unclassified sequences</taxon>
        <taxon>metagenomes</taxon>
        <taxon>ecological metagenomes</taxon>
    </lineage>
</organism>
<dbReference type="AlphaFoldDB" id="A0A0W8F5W3"/>
<evidence type="ECO:0000313" key="1">
    <source>
        <dbReference type="EMBL" id="KUG16271.1"/>
    </source>
</evidence>
<proteinExistence type="predicted"/>
<comment type="caution">
    <text evidence="1">The sequence shown here is derived from an EMBL/GenBank/DDBJ whole genome shotgun (WGS) entry which is preliminary data.</text>
</comment>
<sequence>MEPDGYYFFSEKQKKIREMVDPSPTFFARIGGKVVECTERSSSPKPSGPFDDYKSYGRGIYIGEKPE</sequence>
<reference evidence="1" key="1">
    <citation type="journal article" date="2015" name="Proc. Natl. Acad. Sci. U.S.A.">
        <title>Networks of energetic and metabolic interactions define dynamics in microbial communities.</title>
        <authorList>
            <person name="Embree M."/>
            <person name="Liu J.K."/>
            <person name="Al-Bassam M.M."/>
            <person name="Zengler K."/>
        </authorList>
    </citation>
    <scope>NUCLEOTIDE SEQUENCE</scope>
</reference>
<dbReference type="EMBL" id="LNQE01001504">
    <property type="protein sequence ID" value="KUG16271.1"/>
    <property type="molecule type" value="Genomic_DNA"/>
</dbReference>
<name>A0A0W8F5W3_9ZZZZ</name>
<accession>A0A0W8F5W3</accession>